<organism evidence="1 2">
    <name type="scientific">Goekera deserti</name>
    <dbReference type="NCBI Taxonomy" id="2497753"/>
    <lineage>
        <taxon>Bacteria</taxon>
        <taxon>Bacillati</taxon>
        <taxon>Actinomycetota</taxon>
        <taxon>Actinomycetes</taxon>
        <taxon>Geodermatophilales</taxon>
        <taxon>Geodermatophilaceae</taxon>
        <taxon>Goekera</taxon>
    </lineage>
</organism>
<name>A0A7K3WBJ1_9ACTN</name>
<dbReference type="Proteomes" id="UP000470470">
    <property type="component" value="Unassembled WGS sequence"/>
</dbReference>
<sequence length="228" mass="23518">MRKLLVVLLVLVALLVAADRVGVRLAEQAVARQLASQGGLTSAPDVDITGVPFLTQVLGGSYDDVRVALTAEELGQPAGTTAQVSLRGVHVPLSDLVGGQVAEVPVDRIDGRATLSYALLAEQLGGDATVTRDGDGLRVTRTVEVVGLDVPLAGSGTVRLDGQDVVVTVDRVSVVGVDLPPAVVDGVQGLLDLRYPVPELPFGLQVTGLRVAGDGLLVDVRATDAVLR</sequence>
<dbReference type="InterPro" id="IPR021373">
    <property type="entry name" value="DUF2993"/>
</dbReference>
<gene>
    <name evidence="1" type="ORF">G1H19_02590</name>
</gene>
<dbReference type="AlphaFoldDB" id="A0A7K3WBJ1"/>
<keyword evidence="2" id="KW-1185">Reference proteome</keyword>
<dbReference type="RefSeq" id="WP_162393143.1">
    <property type="nucleotide sequence ID" value="NZ_JAABOZ010000005.1"/>
</dbReference>
<accession>A0A7K3WBJ1</accession>
<dbReference type="Pfam" id="PF11209">
    <property type="entry name" value="LmeA"/>
    <property type="match status" value="1"/>
</dbReference>
<comment type="caution">
    <text evidence="1">The sequence shown here is derived from an EMBL/GenBank/DDBJ whole genome shotgun (WGS) entry which is preliminary data.</text>
</comment>
<evidence type="ECO:0000313" key="2">
    <source>
        <dbReference type="Proteomes" id="UP000470470"/>
    </source>
</evidence>
<dbReference type="EMBL" id="JAAGWK010000005">
    <property type="protein sequence ID" value="NEL52903.1"/>
    <property type="molecule type" value="Genomic_DNA"/>
</dbReference>
<proteinExistence type="predicted"/>
<protein>
    <submittedName>
        <fullName evidence="1">DUF2993 domain-containing protein</fullName>
    </submittedName>
</protein>
<evidence type="ECO:0000313" key="1">
    <source>
        <dbReference type="EMBL" id="NEL52903.1"/>
    </source>
</evidence>
<reference evidence="1 2" key="1">
    <citation type="submission" date="2020-02" db="EMBL/GenBank/DDBJ databases">
        <title>The whole genome sequence of CPCC 205119.</title>
        <authorList>
            <person name="Jiang Z."/>
        </authorList>
    </citation>
    <scope>NUCLEOTIDE SEQUENCE [LARGE SCALE GENOMIC DNA]</scope>
    <source>
        <strain evidence="1 2">CPCC 205119</strain>
    </source>
</reference>